<dbReference type="AlphaFoldDB" id="A0AAW3FR67"/>
<dbReference type="InterPro" id="IPR035396">
    <property type="entry name" value="Bac_rhamnosid6H"/>
</dbReference>
<dbReference type="InterPro" id="IPR012341">
    <property type="entry name" value="6hp_glycosidase-like_sf"/>
</dbReference>
<dbReference type="Proteomes" id="UP000029801">
    <property type="component" value="Chromosome"/>
</dbReference>
<proteinExistence type="predicted"/>
<dbReference type="GO" id="GO:0005975">
    <property type="term" value="P:carbohydrate metabolic process"/>
    <property type="evidence" value="ECO:0007669"/>
    <property type="project" value="InterPro"/>
</dbReference>
<accession>A0AAW3FR67</accession>
<dbReference type="Pfam" id="PF21104">
    <property type="entry name" value="Glyco_hydro_78_N"/>
    <property type="match status" value="1"/>
</dbReference>
<dbReference type="Gene3D" id="1.50.10.10">
    <property type="match status" value="1"/>
</dbReference>
<dbReference type="InterPro" id="IPR008928">
    <property type="entry name" value="6-hairpin_glycosidase_sf"/>
</dbReference>
<evidence type="ECO:0000259" key="1">
    <source>
        <dbReference type="Pfam" id="PF17389"/>
    </source>
</evidence>
<name>A0AAW3FR67_LACPN</name>
<evidence type="ECO:0000313" key="4">
    <source>
        <dbReference type="Proteomes" id="UP000029801"/>
    </source>
</evidence>
<dbReference type="EMBL" id="AXZV01000003">
    <property type="protein sequence ID" value="KGH43853.1"/>
    <property type="molecule type" value="Genomic_DNA"/>
</dbReference>
<sequence>MTVTFSNEDDHKFHKLTDQCFTANPKLLTKANISVPLTTRTIQPRRYLVVTKINQATLATATWQPVTGAIALHKHERLIYDLGALYVGHFQVAIDVAGSPMDAPLLMRTRFAEQLQELSVDASRVTSWLPTAWIQDDTRHVELLPTTVQFERRYSCRYIMLEPVGQSLKWQPVLADAEFRAASAVLKQAVQPFSNDPPELYKIDQVCLETLRNTMQTVFEDGTKRDRRLWLLDFRMQAKVNYVTFKHMNMARRCLYLFGAFSDQEGRLPADILTRTKIPVADDLYWFDYQLQFIMAVAEYIDATRDRVVLNDLYPVVKRSFEFIKVQLTTGLTVGQRADVFVDWSTNCNKEAAVQGILVQAMKAFLKLALQWKDPDVNEIQAWIEDLKIATLKEFYDSDKAVFISGPNQEVNLLAQIQLLLANVLPSNEQQRALQQLLHDFDFTNTAVTPSTEALLAEVLLQNGRTKVAIDIIRQYWGAMVANGADTFWEVFDQTDANYSPYGSILLNSYCFGWSCYPAYLLRTYLSDT</sequence>
<gene>
    <name evidence="3" type="ORF">CMPG5300_0719</name>
</gene>
<dbReference type="RefSeq" id="WP_172436374.1">
    <property type="nucleotide sequence ID" value="NZ_CM002918.1"/>
</dbReference>
<feature type="domain" description="Alpha-L-rhamnosidase six-hairpin glycosidase" evidence="1">
    <location>
        <begin position="193"/>
        <end position="496"/>
    </location>
</feature>
<dbReference type="PANTHER" id="PTHR34987:SF4">
    <property type="entry name" value="ALPHA-L-RHAMNOSIDASE C-TERMINAL DOMAIN-CONTAINING PROTEIN"/>
    <property type="match status" value="1"/>
</dbReference>
<evidence type="ECO:0000313" key="3">
    <source>
        <dbReference type="EMBL" id="KGH43853.1"/>
    </source>
</evidence>
<protein>
    <recommendedName>
        <fullName evidence="5">Alpha-L-rhamnosidase</fullName>
    </recommendedName>
</protein>
<comment type="caution">
    <text evidence="3">The sequence shown here is derived from an EMBL/GenBank/DDBJ whole genome shotgun (WGS) entry which is preliminary data.</text>
</comment>
<evidence type="ECO:0008006" key="5">
    <source>
        <dbReference type="Google" id="ProtNLM"/>
    </source>
</evidence>
<dbReference type="InterPro" id="IPR049164">
    <property type="entry name" value="Glyco_hydro_78_N"/>
</dbReference>
<dbReference type="Pfam" id="PF17389">
    <property type="entry name" value="Bac_rhamnosid6H"/>
    <property type="match status" value="1"/>
</dbReference>
<dbReference type="SUPFAM" id="SSF48208">
    <property type="entry name" value="Six-hairpin glycosidases"/>
    <property type="match status" value="1"/>
</dbReference>
<evidence type="ECO:0000259" key="2">
    <source>
        <dbReference type="Pfam" id="PF21104"/>
    </source>
</evidence>
<organism evidence="3 4">
    <name type="scientific">Lactiplantibacillus plantarum CMPG5300</name>
    <dbReference type="NCBI Taxonomy" id="1304889"/>
    <lineage>
        <taxon>Bacteria</taxon>
        <taxon>Bacillati</taxon>
        <taxon>Bacillota</taxon>
        <taxon>Bacilli</taxon>
        <taxon>Lactobacillales</taxon>
        <taxon>Lactobacillaceae</taxon>
        <taxon>Lactiplantibacillus</taxon>
    </lineage>
</organism>
<feature type="domain" description="Glycosyl hydrolase family 78 alpha-rhamnosidase N-terminal" evidence="2">
    <location>
        <begin position="70"/>
        <end position="181"/>
    </location>
</feature>
<reference evidence="3 4" key="1">
    <citation type="journal article" date="2014" name="Genome Announc.">
        <title>Draft Genome Sequence of Lactobacillus plantarum CMPG5300, a Human Vaginal Isolate.</title>
        <authorList>
            <person name="Malik S."/>
            <person name="Siezen R.J."/>
            <person name="Renckens B."/>
            <person name="Vaneechoutte M."/>
            <person name="Vanderleyden J."/>
            <person name="Lebeer S."/>
        </authorList>
    </citation>
    <scope>NUCLEOTIDE SEQUENCE [LARGE SCALE GENOMIC DNA]</scope>
    <source>
        <strain evidence="3 4">CMPG5300</strain>
    </source>
</reference>
<dbReference type="PANTHER" id="PTHR34987">
    <property type="entry name" value="C, PUTATIVE (AFU_ORTHOLOGUE AFUA_3G02880)-RELATED"/>
    <property type="match status" value="1"/>
</dbReference>